<evidence type="ECO:0000256" key="1">
    <source>
        <dbReference type="SAM" id="MobiDB-lite"/>
    </source>
</evidence>
<reference evidence="2" key="2">
    <citation type="journal article" date="2015" name="Fish Shellfish Immunol.">
        <title>Early steps in the European eel (Anguilla anguilla)-Vibrio vulnificus interaction in the gills: Role of the RtxA13 toxin.</title>
        <authorList>
            <person name="Callol A."/>
            <person name="Pajuelo D."/>
            <person name="Ebbesson L."/>
            <person name="Teles M."/>
            <person name="MacKenzie S."/>
            <person name="Amaro C."/>
        </authorList>
    </citation>
    <scope>NUCLEOTIDE SEQUENCE</scope>
</reference>
<dbReference type="AlphaFoldDB" id="A0A0E9P568"/>
<dbReference type="EMBL" id="GBXM01109031">
    <property type="protein sequence ID" value="JAG99545.1"/>
    <property type="molecule type" value="Transcribed_RNA"/>
</dbReference>
<feature type="region of interest" description="Disordered" evidence="1">
    <location>
        <begin position="1"/>
        <end position="20"/>
    </location>
</feature>
<proteinExistence type="predicted"/>
<accession>A0A0E9P568</accession>
<name>A0A0E9P568_ANGAN</name>
<evidence type="ECO:0000313" key="2">
    <source>
        <dbReference type="EMBL" id="JAG99545.1"/>
    </source>
</evidence>
<reference evidence="2" key="1">
    <citation type="submission" date="2014-11" db="EMBL/GenBank/DDBJ databases">
        <authorList>
            <person name="Amaro Gonzalez C."/>
        </authorList>
    </citation>
    <scope>NUCLEOTIDE SEQUENCE</scope>
</reference>
<organism evidence="2">
    <name type="scientific">Anguilla anguilla</name>
    <name type="common">European freshwater eel</name>
    <name type="synonym">Muraena anguilla</name>
    <dbReference type="NCBI Taxonomy" id="7936"/>
    <lineage>
        <taxon>Eukaryota</taxon>
        <taxon>Metazoa</taxon>
        <taxon>Chordata</taxon>
        <taxon>Craniata</taxon>
        <taxon>Vertebrata</taxon>
        <taxon>Euteleostomi</taxon>
        <taxon>Actinopterygii</taxon>
        <taxon>Neopterygii</taxon>
        <taxon>Teleostei</taxon>
        <taxon>Anguilliformes</taxon>
        <taxon>Anguillidae</taxon>
        <taxon>Anguilla</taxon>
    </lineage>
</organism>
<sequence length="20" mass="2277">MEKPPTVGDQESRRKARGAY</sequence>
<protein>
    <submittedName>
        <fullName evidence="2">Uncharacterized protein</fullName>
    </submittedName>
</protein>